<dbReference type="Gene3D" id="1.10.287.110">
    <property type="entry name" value="DnaJ domain"/>
    <property type="match status" value="1"/>
</dbReference>
<dbReference type="InterPro" id="IPR001623">
    <property type="entry name" value="DnaJ_domain"/>
</dbReference>
<dbReference type="CDD" id="cd06257">
    <property type="entry name" value="DnaJ"/>
    <property type="match status" value="1"/>
</dbReference>
<dbReference type="SUPFAM" id="SSF46565">
    <property type="entry name" value="Chaperone J-domain"/>
    <property type="match status" value="1"/>
</dbReference>
<evidence type="ECO:0000313" key="7">
    <source>
        <dbReference type="Proteomes" id="UP001057455"/>
    </source>
</evidence>
<feature type="domain" description="J" evidence="4">
    <location>
        <begin position="11"/>
        <end position="74"/>
    </location>
</feature>
<keyword evidence="3" id="KW-0408">Iron</keyword>
<dbReference type="Gene3D" id="3.10.660.10">
    <property type="entry name" value="DPH Zinc finger"/>
    <property type="match status" value="1"/>
</dbReference>
<evidence type="ECO:0000313" key="6">
    <source>
        <dbReference type="EMBL" id="GFE52666.1"/>
    </source>
</evidence>
<comment type="similarity">
    <text evidence="1">Belongs to the DPH4 family.</text>
</comment>
<comment type="caution">
    <text evidence="6">The sequence shown here is derived from an EMBL/GenBank/DDBJ whole genome shotgun (WGS) entry which is preliminary data.</text>
</comment>
<accession>A0A9W5T7Z8</accession>
<evidence type="ECO:0000259" key="5">
    <source>
        <dbReference type="PROSITE" id="PS51074"/>
    </source>
</evidence>
<dbReference type="OrthoDB" id="10250354at2759"/>
<dbReference type="PROSITE" id="PS51074">
    <property type="entry name" value="DPH_MB"/>
    <property type="match status" value="1"/>
</dbReference>
<dbReference type="PROSITE" id="PS50076">
    <property type="entry name" value="DNAJ_2"/>
    <property type="match status" value="1"/>
</dbReference>
<dbReference type="AlphaFoldDB" id="A0A9W5T7Z8"/>
<evidence type="ECO:0000256" key="3">
    <source>
        <dbReference type="ARBA" id="ARBA00023004"/>
    </source>
</evidence>
<name>A0A9W5T7Z8_BABOV</name>
<reference evidence="6" key="1">
    <citation type="submission" date="2019-12" db="EMBL/GenBank/DDBJ databases">
        <title>Genome sequence of Babesia ovis.</title>
        <authorList>
            <person name="Yamagishi J."/>
            <person name="Sevinc F."/>
            <person name="Xuan X."/>
        </authorList>
    </citation>
    <scope>NUCLEOTIDE SEQUENCE</scope>
    <source>
        <strain evidence="6">Selcuk</strain>
    </source>
</reference>
<feature type="domain" description="DPH-type MB" evidence="5">
    <location>
        <begin position="83"/>
        <end position="139"/>
    </location>
</feature>
<evidence type="ECO:0000256" key="2">
    <source>
        <dbReference type="ARBA" id="ARBA00022723"/>
    </source>
</evidence>
<gene>
    <name evidence="6" type="ORF">BaOVIS_000700</name>
</gene>
<dbReference type="GO" id="GO:0046872">
    <property type="term" value="F:metal ion binding"/>
    <property type="evidence" value="ECO:0007669"/>
    <property type="project" value="UniProtKB-KW"/>
</dbReference>
<dbReference type="Pfam" id="PF00226">
    <property type="entry name" value="DnaJ"/>
    <property type="match status" value="1"/>
</dbReference>
<dbReference type="SUPFAM" id="SSF144217">
    <property type="entry name" value="CSL zinc finger"/>
    <property type="match status" value="1"/>
</dbReference>
<sequence length="139" mass="15606">MDPSVLRDLVKAATVLKLNNKPSIDRQDVRRSYRQAVKEVHPDKSGGSADAFNEVKWAYVILERYFDHVHDSANAGRPQGHAFHQPLNRDDLLFSEGDGAYFHQCRCGDLVEIATVVIALGITSYTCETCSLVYTLKHD</sequence>
<protein>
    <submittedName>
        <fullName evidence="6">DNAJ homolog subfamily C member 24, putative</fullName>
    </submittedName>
</protein>
<keyword evidence="7" id="KW-1185">Reference proteome</keyword>
<dbReference type="EMBL" id="BLIY01000001">
    <property type="protein sequence ID" value="GFE52666.1"/>
    <property type="molecule type" value="Genomic_DNA"/>
</dbReference>
<dbReference type="Proteomes" id="UP001057455">
    <property type="component" value="Unassembled WGS sequence"/>
</dbReference>
<organism evidence="6 7">
    <name type="scientific">Babesia ovis</name>
    <dbReference type="NCBI Taxonomy" id="5869"/>
    <lineage>
        <taxon>Eukaryota</taxon>
        <taxon>Sar</taxon>
        <taxon>Alveolata</taxon>
        <taxon>Apicomplexa</taxon>
        <taxon>Aconoidasida</taxon>
        <taxon>Piroplasmida</taxon>
        <taxon>Babesiidae</taxon>
        <taxon>Babesia</taxon>
    </lineage>
</organism>
<dbReference type="Pfam" id="PF05207">
    <property type="entry name" value="Zn_ribbon_CSL"/>
    <property type="match status" value="1"/>
</dbReference>
<dbReference type="InterPro" id="IPR007872">
    <property type="entry name" value="DPH_MB_dom"/>
</dbReference>
<evidence type="ECO:0000256" key="1">
    <source>
        <dbReference type="ARBA" id="ARBA00006169"/>
    </source>
</evidence>
<dbReference type="InterPro" id="IPR036869">
    <property type="entry name" value="J_dom_sf"/>
</dbReference>
<dbReference type="InterPro" id="IPR036671">
    <property type="entry name" value="DPH_MB_sf"/>
</dbReference>
<evidence type="ECO:0000259" key="4">
    <source>
        <dbReference type="PROSITE" id="PS50076"/>
    </source>
</evidence>
<keyword evidence="2" id="KW-0479">Metal-binding</keyword>
<proteinExistence type="inferred from homology"/>